<proteinExistence type="predicted"/>
<evidence type="ECO:0000313" key="8">
    <source>
        <dbReference type="Proteomes" id="UP001165381"/>
    </source>
</evidence>
<comment type="caution">
    <text evidence="7">The sequence shown here is derived from an EMBL/GenBank/DDBJ whole genome shotgun (WGS) entry which is preliminary data.</text>
</comment>
<evidence type="ECO:0000256" key="1">
    <source>
        <dbReference type="ARBA" id="ARBA00004370"/>
    </source>
</evidence>
<reference evidence="7" key="1">
    <citation type="submission" date="2022-05" db="EMBL/GenBank/DDBJ databases">
        <authorList>
            <person name="Park J.-S."/>
        </authorList>
    </citation>
    <scope>NUCLEOTIDE SEQUENCE</scope>
    <source>
        <strain evidence="7">2012CJ34-3</strain>
    </source>
</reference>
<feature type="transmembrane region" description="Helical" evidence="5">
    <location>
        <begin position="107"/>
        <end position="124"/>
    </location>
</feature>
<dbReference type="InterPro" id="IPR023408">
    <property type="entry name" value="MscS_beta-dom_sf"/>
</dbReference>
<protein>
    <submittedName>
        <fullName evidence="7">Mechanosensitive ion channel family protein</fullName>
    </submittedName>
</protein>
<keyword evidence="8" id="KW-1185">Reference proteome</keyword>
<feature type="transmembrane region" description="Helical" evidence="5">
    <location>
        <begin position="145"/>
        <end position="164"/>
    </location>
</feature>
<evidence type="ECO:0000256" key="3">
    <source>
        <dbReference type="ARBA" id="ARBA00022989"/>
    </source>
</evidence>
<organism evidence="7 8">
    <name type="scientific">Jejuia spongiicola</name>
    <dbReference type="NCBI Taxonomy" id="2942207"/>
    <lineage>
        <taxon>Bacteria</taxon>
        <taxon>Pseudomonadati</taxon>
        <taxon>Bacteroidota</taxon>
        <taxon>Flavobacteriia</taxon>
        <taxon>Flavobacteriales</taxon>
        <taxon>Flavobacteriaceae</taxon>
        <taxon>Jejuia</taxon>
    </lineage>
</organism>
<comment type="subcellular location">
    <subcellularLocation>
        <location evidence="1">Membrane</location>
    </subcellularLocation>
</comment>
<accession>A0ABT0QDK7</accession>
<feature type="transmembrane region" description="Helical" evidence="5">
    <location>
        <begin position="24"/>
        <end position="45"/>
    </location>
</feature>
<evidence type="ECO:0000256" key="5">
    <source>
        <dbReference type="SAM" id="Phobius"/>
    </source>
</evidence>
<feature type="transmembrane region" description="Helical" evidence="5">
    <location>
        <begin position="170"/>
        <end position="188"/>
    </location>
</feature>
<dbReference type="PANTHER" id="PTHR30414:SF0">
    <property type="entry name" value="MINICONDUCTANCE MECHANOSENSITIVE CHANNEL YBDG"/>
    <property type="match status" value="1"/>
</dbReference>
<feature type="domain" description="Mechanosensitive ion channel MscS" evidence="6">
    <location>
        <begin position="190"/>
        <end position="258"/>
    </location>
</feature>
<dbReference type="Pfam" id="PF00924">
    <property type="entry name" value="MS_channel_2nd"/>
    <property type="match status" value="1"/>
</dbReference>
<keyword evidence="2 5" id="KW-0812">Transmembrane</keyword>
<dbReference type="Proteomes" id="UP001165381">
    <property type="component" value="Unassembled WGS sequence"/>
</dbReference>
<evidence type="ECO:0000256" key="4">
    <source>
        <dbReference type="ARBA" id="ARBA00023136"/>
    </source>
</evidence>
<dbReference type="PANTHER" id="PTHR30414">
    <property type="entry name" value="MINICONDUCTANCE MECHANOSENSITIVE CHANNEL YBDG"/>
    <property type="match status" value="1"/>
</dbReference>
<gene>
    <name evidence="7" type="ORF">M3P09_08660</name>
</gene>
<dbReference type="InterPro" id="IPR030192">
    <property type="entry name" value="YbdG"/>
</dbReference>
<dbReference type="SUPFAM" id="SSF50182">
    <property type="entry name" value="Sm-like ribonucleoproteins"/>
    <property type="match status" value="1"/>
</dbReference>
<dbReference type="InterPro" id="IPR010920">
    <property type="entry name" value="LSM_dom_sf"/>
</dbReference>
<feature type="transmembrane region" description="Helical" evidence="5">
    <location>
        <begin position="77"/>
        <end position="95"/>
    </location>
</feature>
<dbReference type="RefSeq" id="WP_249972816.1">
    <property type="nucleotide sequence ID" value="NZ_JAMFLZ010000003.1"/>
</dbReference>
<dbReference type="InterPro" id="IPR006685">
    <property type="entry name" value="MscS_channel_2nd"/>
</dbReference>
<keyword evidence="3 5" id="KW-1133">Transmembrane helix</keyword>
<name>A0ABT0QDK7_9FLAO</name>
<keyword evidence="4 5" id="KW-0472">Membrane</keyword>
<dbReference type="EMBL" id="JAMFLZ010000003">
    <property type="protein sequence ID" value="MCL6295062.1"/>
    <property type="molecule type" value="Genomic_DNA"/>
</dbReference>
<evidence type="ECO:0000313" key="7">
    <source>
        <dbReference type="EMBL" id="MCL6295062.1"/>
    </source>
</evidence>
<dbReference type="Gene3D" id="2.30.30.60">
    <property type="match status" value="1"/>
</dbReference>
<evidence type="ECO:0000259" key="6">
    <source>
        <dbReference type="Pfam" id="PF00924"/>
    </source>
</evidence>
<sequence>MNNYKHLLYDYLVSVGTSEITAKYLNMLALLIVLLLIVFIVDFIIRRLIRGTFTQFASKTKTNFDDILITNKVPRNIAHIIPLLIALEFIPIVFFDFPSFENIVEKGLQVFAIVLTLWIVRSLLNTLKDYLKTLPRLKDKPIDSYIQVFMIFAWLAGFMSAIAIITDIPFLKFVTGLGAISAVVILVFKDTILGFVASIQVSINDMVRIGDWITFEKYGADGDVIEINLATVKVQNFDKTITTIPTYALISDSFKNWRGMTSSDGRRIKRALFIKQDGVKYLTDSEVEKLKDIQLISSYLEARQSDIKSYNAANNTNKKLLLNGRNLTNLGVFRKYIDSYLNQHPAINKDMMIMARQLAPTTQGVPLEIYAFSSDKRWENYEYIMSDIFDHLIAALTYFNLEIFELPSNSSFNP</sequence>
<evidence type="ECO:0000256" key="2">
    <source>
        <dbReference type="ARBA" id="ARBA00022692"/>
    </source>
</evidence>